<organism evidence="9 10">
    <name type="scientific">Jannaschia pagri</name>
    <dbReference type="NCBI Taxonomy" id="2829797"/>
    <lineage>
        <taxon>Bacteria</taxon>
        <taxon>Pseudomonadati</taxon>
        <taxon>Pseudomonadota</taxon>
        <taxon>Alphaproteobacteria</taxon>
        <taxon>Rhodobacterales</taxon>
        <taxon>Roseobacteraceae</taxon>
        <taxon>Jannaschia</taxon>
    </lineage>
</organism>
<evidence type="ECO:0000259" key="8">
    <source>
        <dbReference type="Pfam" id="PF00155"/>
    </source>
</evidence>
<reference evidence="9 10" key="1">
    <citation type="submission" date="2021-05" db="EMBL/GenBank/DDBJ databases">
        <title>Bacteria Genome sequencing.</title>
        <authorList>
            <person name="Takabe Y."/>
            <person name="Nakajima Y."/>
            <person name="Suzuki S."/>
            <person name="Shiozaki T."/>
        </authorList>
    </citation>
    <scope>NUCLEOTIDE SEQUENCE [LARGE SCALE GENOMIC DNA]</scope>
    <source>
        <strain evidence="9 10">AI_62</strain>
    </source>
</reference>
<evidence type="ECO:0000256" key="3">
    <source>
        <dbReference type="ARBA" id="ARBA00022576"/>
    </source>
</evidence>
<feature type="domain" description="Aminotransferase class I/classII large" evidence="8">
    <location>
        <begin position="35"/>
        <end position="373"/>
    </location>
</feature>
<evidence type="ECO:0000256" key="4">
    <source>
        <dbReference type="ARBA" id="ARBA00022679"/>
    </source>
</evidence>
<dbReference type="InterPro" id="IPR004838">
    <property type="entry name" value="NHTrfase_class1_PyrdxlP-BS"/>
</dbReference>
<keyword evidence="4 7" id="KW-0808">Transferase</keyword>
<evidence type="ECO:0000256" key="5">
    <source>
        <dbReference type="ARBA" id="ARBA00022898"/>
    </source>
</evidence>
<keyword evidence="10" id="KW-1185">Reference proteome</keyword>
<dbReference type="PANTHER" id="PTHR46383">
    <property type="entry name" value="ASPARTATE AMINOTRANSFERASE"/>
    <property type="match status" value="1"/>
</dbReference>
<dbReference type="InterPro" id="IPR050596">
    <property type="entry name" value="AspAT/PAT-like"/>
</dbReference>
<evidence type="ECO:0000256" key="7">
    <source>
        <dbReference type="RuleBase" id="RU000481"/>
    </source>
</evidence>
<dbReference type="InterPro" id="IPR015424">
    <property type="entry name" value="PyrdxlP-dep_Trfase"/>
</dbReference>
<dbReference type="InterPro" id="IPR004839">
    <property type="entry name" value="Aminotransferase_I/II_large"/>
</dbReference>
<keyword evidence="3 7" id="KW-0032">Aminotransferase</keyword>
<dbReference type="GO" id="GO:0008483">
    <property type="term" value="F:transaminase activity"/>
    <property type="evidence" value="ECO:0007669"/>
    <property type="project" value="UniProtKB-KW"/>
</dbReference>
<sequence length="390" mass="41385">MVTLSNRLRQISPGGEDGWDIFNRARALEAQGIPLTDLTVGEHDIRTHPTILSAMAEAAHAGQTGYAATAGTADLRARIAARVSERTQVPTTQDNVLVVPGAQMALFTALMGALEPGDPVLIPDPYYATYPGTVRAAGGRPVALVTRPKDGFQPTRAALEAAGDARAVLVNSPNNPTGAVYGPETMHALADAARDRDAWLISDEVYDTQVWTGAHQSPRALPHMADRTLVAGSLSKSHAMTGSRLGWLIGPADAIAEMATLATYTTYGVPGYIQAAGCHALSLGAAFEAEISAPFLRRRQACLDRLDRQQVVRAIPSGGAMYLMLDIRGAGLSAPDFAARLLDQHRIAVMPGDSFGRAAAGHIRVALTLPETRLLPAFDIILSFAEEMRP</sequence>
<dbReference type="InterPro" id="IPR015421">
    <property type="entry name" value="PyrdxlP-dep_Trfase_major"/>
</dbReference>
<evidence type="ECO:0000256" key="2">
    <source>
        <dbReference type="ARBA" id="ARBA00007441"/>
    </source>
</evidence>
<accession>A0ABQ4NNH6</accession>
<proteinExistence type="inferred from homology"/>
<comment type="caution">
    <text evidence="9">The sequence shown here is derived from an EMBL/GenBank/DDBJ whole genome shotgun (WGS) entry which is preliminary data.</text>
</comment>
<dbReference type="RefSeq" id="WP_255576385.1">
    <property type="nucleotide sequence ID" value="NZ_BPFH01000004.1"/>
</dbReference>
<dbReference type="CDD" id="cd00609">
    <property type="entry name" value="AAT_like"/>
    <property type="match status" value="1"/>
</dbReference>
<evidence type="ECO:0000313" key="9">
    <source>
        <dbReference type="EMBL" id="GIT95968.1"/>
    </source>
</evidence>
<dbReference type="PROSITE" id="PS00105">
    <property type="entry name" value="AA_TRANSFER_CLASS_1"/>
    <property type="match status" value="1"/>
</dbReference>
<dbReference type="SUPFAM" id="SSF53383">
    <property type="entry name" value="PLP-dependent transferases"/>
    <property type="match status" value="1"/>
</dbReference>
<dbReference type="Proteomes" id="UP000786693">
    <property type="component" value="Unassembled WGS sequence"/>
</dbReference>
<comment type="similarity">
    <text evidence="2 7">Belongs to the class-I pyridoxal-phosphate-dependent aminotransferase family.</text>
</comment>
<evidence type="ECO:0000313" key="10">
    <source>
        <dbReference type="Proteomes" id="UP000786693"/>
    </source>
</evidence>
<dbReference type="EMBL" id="BPFH01000004">
    <property type="protein sequence ID" value="GIT95968.1"/>
    <property type="molecule type" value="Genomic_DNA"/>
</dbReference>
<dbReference type="Gene3D" id="3.40.640.10">
    <property type="entry name" value="Type I PLP-dependent aspartate aminotransferase-like (Major domain)"/>
    <property type="match status" value="1"/>
</dbReference>
<dbReference type="Pfam" id="PF00155">
    <property type="entry name" value="Aminotran_1_2"/>
    <property type="match status" value="1"/>
</dbReference>
<dbReference type="EC" id="2.6.1.-" evidence="7"/>
<dbReference type="PANTHER" id="PTHR46383:SF1">
    <property type="entry name" value="ASPARTATE AMINOTRANSFERASE"/>
    <property type="match status" value="1"/>
</dbReference>
<protein>
    <recommendedName>
        <fullName evidence="7">Aminotransferase</fullName>
        <ecNumber evidence="7">2.6.1.-</ecNumber>
    </recommendedName>
</protein>
<comment type="cofactor">
    <cofactor evidence="1 7">
        <name>pyridoxal 5'-phosphate</name>
        <dbReference type="ChEBI" id="CHEBI:597326"/>
    </cofactor>
</comment>
<comment type="catalytic activity">
    <reaction evidence="6">
        <text>L-aspartate + 2-oxoglutarate = oxaloacetate + L-glutamate</text>
        <dbReference type="Rhea" id="RHEA:21824"/>
        <dbReference type="ChEBI" id="CHEBI:16452"/>
        <dbReference type="ChEBI" id="CHEBI:16810"/>
        <dbReference type="ChEBI" id="CHEBI:29985"/>
        <dbReference type="ChEBI" id="CHEBI:29991"/>
        <dbReference type="EC" id="2.6.1.1"/>
    </reaction>
</comment>
<evidence type="ECO:0000256" key="1">
    <source>
        <dbReference type="ARBA" id="ARBA00001933"/>
    </source>
</evidence>
<evidence type="ECO:0000256" key="6">
    <source>
        <dbReference type="ARBA" id="ARBA00049185"/>
    </source>
</evidence>
<gene>
    <name evidence="9" type="ORF">JANAI62_25910</name>
</gene>
<name>A0ABQ4NNH6_9RHOB</name>
<keyword evidence="5" id="KW-0663">Pyridoxal phosphate</keyword>